<dbReference type="Pfam" id="PF11250">
    <property type="entry name" value="FAF"/>
    <property type="match status" value="1"/>
</dbReference>
<keyword evidence="4" id="KW-1185">Reference proteome</keyword>
<dbReference type="AlphaFoldDB" id="A0A8K0MGT0"/>
<dbReference type="PANTHER" id="PTHR33155:SF17">
    <property type="entry name" value="F2E2.18-RELATED"/>
    <property type="match status" value="1"/>
</dbReference>
<dbReference type="InterPro" id="IPR046431">
    <property type="entry name" value="FAF_dom"/>
</dbReference>
<sequence length="236" mass="26376">MNSHLLSTASFSGDHIGVESCVDVFNADEDHSTDDDQGHPDRSIRRRCRRDQWWPPTRKKEFPPPIPSLARTENLPSHMPWVLKRHYTSDGRLILTEEKVKHHEYFRAHRSNGRLTLQLVPLDGDVLEPATVEEVDKIVENIDQSSEWTGVHPDVDMTINSSDDEKGYDLMDGHGVDVDVGDDDRVEHSSKKEGNTGIAVSGNGGGNWIKYSTSVRSGAPCMFGSVTVQAIRPVHT</sequence>
<evidence type="ECO:0000313" key="4">
    <source>
        <dbReference type="Proteomes" id="UP000796880"/>
    </source>
</evidence>
<accession>A0A8K0MGT0</accession>
<evidence type="ECO:0000256" key="1">
    <source>
        <dbReference type="ARBA" id="ARBA00008690"/>
    </source>
</evidence>
<dbReference type="Proteomes" id="UP000796880">
    <property type="component" value="Unassembled WGS sequence"/>
</dbReference>
<reference evidence="3" key="1">
    <citation type="submission" date="2020-03" db="EMBL/GenBank/DDBJ databases">
        <title>A high-quality chromosome-level genome assembly of a woody plant with both climbing and erect habits, Rhamnella rubrinervis.</title>
        <authorList>
            <person name="Lu Z."/>
            <person name="Yang Y."/>
            <person name="Zhu X."/>
            <person name="Sun Y."/>
        </authorList>
    </citation>
    <scope>NUCLEOTIDE SEQUENCE</scope>
    <source>
        <strain evidence="3">BYM</strain>
        <tissue evidence="3">Leaf</tissue>
    </source>
</reference>
<dbReference type="PANTHER" id="PTHR33155">
    <property type="entry name" value="FANTASTIC FOUR-LIKE PROTEIN (DUF3049)"/>
    <property type="match status" value="1"/>
</dbReference>
<dbReference type="InterPro" id="IPR021410">
    <property type="entry name" value="FAF"/>
</dbReference>
<gene>
    <name evidence="3" type="ORF">FNV43_RR10936</name>
</gene>
<organism evidence="3 4">
    <name type="scientific">Rhamnella rubrinervis</name>
    <dbReference type="NCBI Taxonomy" id="2594499"/>
    <lineage>
        <taxon>Eukaryota</taxon>
        <taxon>Viridiplantae</taxon>
        <taxon>Streptophyta</taxon>
        <taxon>Embryophyta</taxon>
        <taxon>Tracheophyta</taxon>
        <taxon>Spermatophyta</taxon>
        <taxon>Magnoliopsida</taxon>
        <taxon>eudicotyledons</taxon>
        <taxon>Gunneridae</taxon>
        <taxon>Pentapetalae</taxon>
        <taxon>rosids</taxon>
        <taxon>fabids</taxon>
        <taxon>Rosales</taxon>
        <taxon>Rhamnaceae</taxon>
        <taxon>rhamnoid group</taxon>
        <taxon>Rhamneae</taxon>
        <taxon>Rhamnella</taxon>
    </lineage>
</organism>
<proteinExistence type="inferred from homology"/>
<dbReference type="OrthoDB" id="1928183at2759"/>
<feature type="domain" description="FAF" evidence="2">
    <location>
        <begin position="61"/>
        <end position="119"/>
    </location>
</feature>
<dbReference type="EMBL" id="VOIH02000005">
    <property type="protein sequence ID" value="KAF3445759.1"/>
    <property type="molecule type" value="Genomic_DNA"/>
</dbReference>
<name>A0A8K0MGT0_9ROSA</name>
<comment type="caution">
    <text evidence="3">The sequence shown here is derived from an EMBL/GenBank/DDBJ whole genome shotgun (WGS) entry which is preliminary data.</text>
</comment>
<protein>
    <recommendedName>
        <fullName evidence="2">FAF domain-containing protein</fullName>
    </recommendedName>
</protein>
<comment type="similarity">
    <text evidence="1">Belongs to the fantastic four family.</text>
</comment>
<evidence type="ECO:0000313" key="3">
    <source>
        <dbReference type="EMBL" id="KAF3445759.1"/>
    </source>
</evidence>
<evidence type="ECO:0000259" key="2">
    <source>
        <dbReference type="Pfam" id="PF11250"/>
    </source>
</evidence>